<keyword evidence="8" id="KW-1185">Reference proteome</keyword>
<name>A0A164HIH7_9CRUS</name>
<comment type="caution">
    <text evidence="7">The sequence shown here is derived from an EMBL/GenBank/DDBJ whole genome shotgun (WGS) entry which is preliminary data.</text>
</comment>
<accession>A0A164HIH7</accession>
<protein>
    <submittedName>
        <fullName evidence="7">Uncharacterized protein</fullName>
    </submittedName>
</protein>
<keyword evidence="4" id="KW-0862">Zinc</keyword>
<dbReference type="STRING" id="35525.A0A164HIH7"/>
<dbReference type="PANTHER" id="PTHR46481">
    <property type="entry name" value="ZINC FINGER BED DOMAIN-CONTAINING PROTEIN 4"/>
    <property type="match status" value="1"/>
</dbReference>
<dbReference type="PANTHER" id="PTHR46481:SF10">
    <property type="entry name" value="ZINC FINGER BED DOMAIN-CONTAINING PROTEIN 39"/>
    <property type="match status" value="1"/>
</dbReference>
<keyword evidence="5" id="KW-0539">Nucleus</keyword>
<comment type="subcellular location">
    <subcellularLocation>
        <location evidence="1">Nucleus</location>
    </subcellularLocation>
</comment>
<dbReference type="GO" id="GO:0005634">
    <property type="term" value="C:nucleus"/>
    <property type="evidence" value="ECO:0007669"/>
    <property type="project" value="UniProtKB-SubCell"/>
</dbReference>
<dbReference type="OrthoDB" id="8067503at2759"/>
<reference evidence="7 8" key="1">
    <citation type="submission" date="2016-03" db="EMBL/GenBank/DDBJ databases">
        <title>EvidentialGene: Evidence-directed Construction of Genes on Genomes.</title>
        <authorList>
            <person name="Gilbert D.G."/>
            <person name="Choi J.-H."/>
            <person name="Mockaitis K."/>
            <person name="Colbourne J."/>
            <person name="Pfrender M."/>
        </authorList>
    </citation>
    <scope>NUCLEOTIDE SEQUENCE [LARGE SCALE GENOMIC DNA]</scope>
    <source>
        <strain evidence="7 8">Xinb3</strain>
        <tissue evidence="7">Complete organism</tissue>
    </source>
</reference>
<dbReference type="EMBL" id="LRGB01010941">
    <property type="protein sequence ID" value="KZS00279.1"/>
    <property type="molecule type" value="Genomic_DNA"/>
</dbReference>
<feature type="compositionally biased region" description="Low complexity" evidence="6">
    <location>
        <begin position="96"/>
        <end position="110"/>
    </location>
</feature>
<feature type="non-terminal residue" evidence="7">
    <location>
        <position position="223"/>
    </location>
</feature>
<gene>
    <name evidence="7" type="ORF">APZ42_003488</name>
</gene>
<feature type="region of interest" description="Disordered" evidence="6">
    <location>
        <begin position="29"/>
        <end position="59"/>
    </location>
</feature>
<dbReference type="AlphaFoldDB" id="A0A164HIH7"/>
<evidence type="ECO:0000256" key="1">
    <source>
        <dbReference type="ARBA" id="ARBA00004123"/>
    </source>
</evidence>
<evidence type="ECO:0000313" key="7">
    <source>
        <dbReference type="EMBL" id="KZS00279.1"/>
    </source>
</evidence>
<evidence type="ECO:0000256" key="6">
    <source>
        <dbReference type="SAM" id="MobiDB-lite"/>
    </source>
</evidence>
<evidence type="ECO:0000256" key="2">
    <source>
        <dbReference type="ARBA" id="ARBA00022723"/>
    </source>
</evidence>
<dbReference type="GO" id="GO:0008270">
    <property type="term" value="F:zinc ion binding"/>
    <property type="evidence" value="ECO:0007669"/>
    <property type="project" value="UniProtKB-KW"/>
</dbReference>
<organism evidence="7 8">
    <name type="scientific">Daphnia magna</name>
    <dbReference type="NCBI Taxonomy" id="35525"/>
    <lineage>
        <taxon>Eukaryota</taxon>
        <taxon>Metazoa</taxon>
        <taxon>Ecdysozoa</taxon>
        <taxon>Arthropoda</taxon>
        <taxon>Crustacea</taxon>
        <taxon>Branchiopoda</taxon>
        <taxon>Diplostraca</taxon>
        <taxon>Cladocera</taxon>
        <taxon>Anomopoda</taxon>
        <taxon>Daphniidae</taxon>
        <taxon>Daphnia</taxon>
    </lineage>
</organism>
<sequence>EAILRFCGNTTNMLSHLSIHHRDIYLQVQPKLQKSRPKPSSTPKRPRLLDENGNETEGKILRRKCENEVDVEINAAGPSSTLMDTDAPTSNDRGNSSTQASSSSSSSQSSRGKFLPYPRNSEKMKHFLRQLMLFIVRGMHCLSLVDNPYFIAFVRYLDPRITLPCRSTITHKHLPEMYNEAVNKLKEELALIRWVALTTDGWTCRNIRHYLTVTVHYINSEMK</sequence>
<proteinExistence type="predicted"/>
<evidence type="ECO:0000256" key="5">
    <source>
        <dbReference type="ARBA" id="ARBA00023242"/>
    </source>
</evidence>
<feature type="compositionally biased region" description="Polar residues" evidence="6">
    <location>
        <begin position="77"/>
        <end position="95"/>
    </location>
</feature>
<feature type="region of interest" description="Disordered" evidence="6">
    <location>
        <begin position="73"/>
        <end position="118"/>
    </location>
</feature>
<dbReference type="Proteomes" id="UP000076858">
    <property type="component" value="Unassembled WGS sequence"/>
</dbReference>
<evidence type="ECO:0000256" key="3">
    <source>
        <dbReference type="ARBA" id="ARBA00022771"/>
    </source>
</evidence>
<keyword evidence="2" id="KW-0479">Metal-binding</keyword>
<dbReference type="SUPFAM" id="SSF140996">
    <property type="entry name" value="Hermes dimerisation domain"/>
    <property type="match status" value="1"/>
</dbReference>
<keyword evidence="3" id="KW-0863">Zinc-finger</keyword>
<dbReference type="InterPro" id="IPR052035">
    <property type="entry name" value="ZnF_BED_domain_contain"/>
</dbReference>
<feature type="non-terminal residue" evidence="7">
    <location>
        <position position="1"/>
    </location>
</feature>
<evidence type="ECO:0000313" key="8">
    <source>
        <dbReference type="Proteomes" id="UP000076858"/>
    </source>
</evidence>
<evidence type="ECO:0000256" key="4">
    <source>
        <dbReference type="ARBA" id="ARBA00022833"/>
    </source>
</evidence>